<dbReference type="InterPro" id="IPR003593">
    <property type="entry name" value="AAA+_ATPase"/>
</dbReference>
<gene>
    <name evidence="12" type="ORF">RJ53_00445</name>
</gene>
<dbReference type="InterPro" id="IPR027417">
    <property type="entry name" value="P-loop_NTPase"/>
</dbReference>
<evidence type="ECO:0000313" key="13">
    <source>
        <dbReference type="Proteomes" id="UP000730161"/>
    </source>
</evidence>
<evidence type="ECO:0000256" key="8">
    <source>
        <dbReference type="ARBA" id="ARBA00039025"/>
    </source>
</evidence>
<comment type="caution">
    <text evidence="12">The sequence shown here is derived from an EMBL/GenBank/DDBJ whole genome shotgun (WGS) entry which is preliminary data.</text>
</comment>
<evidence type="ECO:0000256" key="2">
    <source>
        <dbReference type="ARBA" id="ARBA00022448"/>
    </source>
</evidence>
<dbReference type="SUPFAM" id="SSF50331">
    <property type="entry name" value="MOP-like"/>
    <property type="match status" value="1"/>
</dbReference>
<evidence type="ECO:0000256" key="9">
    <source>
        <dbReference type="ARBA" id="ARBA00041133"/>
    </source>
</evidence>
<dbReference type="GO" id="GO:1901238">
    <property type="term" value="F:ABC-type tungstate transporter activity"/>
    <property type="evidence" value="ECO:0007669"/>
    <property type="project" value="UniProtKB-EC"/>
</dbReference>
<evidence type="ECO:0000256" key="6">
    <source>
        <dbReference type="ARBA" id="ARBA00038307"/>
    </source>
</evidence>
<dbReference type="InterPro" id="IPR017871">
    <property type="entry name" value="ABC_transporter-like_CS"/>
</dbReference>
<keyword evidence="3" id="KW-0500">Molybdenum</keyword>
<dbReference type="Gene3D" id="3.40.50.300">
    <property type="entry name" value="P-loop containing nucleotide triphosphate hydrolases"/>
    <property type="match status" value="1"/>
</dbReference>
<dbReference type="EMBL" id="JWHL01000001">
    <property type="protein sequence ID" value="MBR1368042.1"/>
    <property type="molecule type" value="Genomic_DNA"/>
</dbReference>
<dbReference type="GO" id="GO:0005524">
    <property type="term" value="F:ATP binding"/>
    <property type="evidence" value="ECO:0007669"/>
    <property type="project" value="UniProtKB-KW"/>
</dbReference>
<dbReference type="PANTHER" id="PTHR42781">
    <property type="entry name" value="SPERMIDINE/PUTRESCINE IMPORT ATP-BINDING PROTEIN POTA"/>
    <property type="match status" value="1"/>
</dbReference>
<proteinExistence type="inferred from homology"/>
<dbReference type="Pfam" id="PF00005">
    <property type="entry name" value="ABC_tran"/>
    <property type="match status" value="1"/>
</dbReference>
<comment type="subunit">
    <text evidence="7">The complex is composed of two ATP-binding proteins (WtpC), two transmembrane proteins (WtpB) and a solute-binding protein (WtpA).</text>
</comment>
<evidence type="ECO:0000313" key="12">
    <source>
        <dbReference type="EMBL" id="MBR1368042.1"/>
    </source>
</evidence>
<evidence type="ECO:0000256" key="3">
    <source>
        <dbReference type="ARBA" id="ARBA00022505"/>
    </source>
</evidence>
<keyword evidence="13" id="KW-1185">Reference proteome</keyword>
<evidence type="ECO:0000256" key="7">
    <source>
        <dbReference type="ARBA" id="ARBA00038781"/>
    </source>
</evidence>
<dbReference type="SUPFAM" id="SSF52540">
    <property type="entry name" value="P-loop containing nucleoside triphosphate hydrolases"/>
    <property type="match status" value="1"/>
</dbReference>
<comment type="catalytic activity">
    <reaction evidence="10">
        <text>tungstate(in) + ATP + H2O = tungstate(out) + ADP + phosphate + H(+)</text>
        <dbReference type="Rhea" id="RHEA:35027"/>
        <dbReference type="ChEBI" id="CHEBI:15377"/>
        <dbReference type="ChEBI" id="CHEBI:15378"/>
        <dbReference type="ChEBI" id="CHEBI:30616"/>
        <dbReference type="ChEBI" id="CHEBI:43474"/>
        <dbReference type="ChEBI" id="CHEBI:46502"/>
        <dbReference type="ChEBI" id="CHEBI:456216"/>
        <dbReference type="EC" id="7.3.2.6"/>
    </reaction>
</comment>
<dbReference type="EC" id="7.3.2.6" evidence="8"/>
<sequence length="355" mass="38959">MIACEEVTLRLGAFSLKKVTFSVHRGSWCFIIGPSGAGKTIILEALAGLHILSEGRVVCNDRDVTDLPPEKRNMALVYQDSTLFPHMTVFKNIGYGLKVLHKTKGEIEEIVSELLLLLNISHLKERYPATLSGGEQQRVAIARALAVESKVLLLDEPFSALDPPTKKRLIQDLQLIREKENVTIIQVTHSRSEARNLADQIILLNDGELIAEGTKEEVMYHPTTKTVASFVGYENIFDCVISGRDGKKGLIRLGGNDLRIQTERLTGEKIALGIRSEDMSIKGFENGSLQNPISIDCNVDSIRKDGALIEVIGSFPGNRIHADIPSGLIQNGAVKQGDLITILIPEAAIRVLDPI</sequence>
<evidence type="ECO:0000259" key="11">
    <source>
        <dbReference type="PROSITE" id="PS50893"/>
    </source>
</evidence>
<dbReference type="Gene3D" id="2.40.50.100">
    <property type="match status" value="1"/>
</dbReference>
<name>A0A8J7W7X8_9EURY</name>
<dbReference type="SMART" id="SM00382">
    <property type="entry name" value="AAA"/>
    <property type="match status" value="1"/>
</dbReference>
<keyword evidence="2" id="KW-0813">Transport</keyword>
<dbReference type="InterPro" id="IPR003439">
    <property type="entry name" value="ABC_transporter-like_ATP-bd"/>
</dbReference>
<evidence type="ECO:0000256" key="5">
    <source>
        <dbReference type="ARBA" id="ARBA00022840"/>
    </source>
</evidence>
<dbReference type="GO" id="GO:0016887">
    <property type="term" value="F:ATP hydrolysis activity"/>
    <property type="evidence" value="ECO:0007669"/>
    <property type="project" value="InterPro"/>
</dbReference>
<dbReference type="RefSeq" id="WP_211529642.1">
    <property type="nucleotide sequence ID" value="NZ_JWHL01000001.1"/>
</dbReference>
<protein>
    <recommendedName>
        <fullName evidence="9">Molybdate/tungstate import ATP-binding protein WtpC</fullName>
        <ecNumber evidence="8">7.3.2.6</ecNumber>
    </recommendedName>
</protein>
<dbReference type="InterPro" id="IPR050093">
    <property type="entry name" value="ABC_SmlMolc_Importer"/>
</dbReference>
<organism evidence="12 13">
    <name type="scientific">Methanocalculus chunghsingensis</name>
    <dbReference type="NCBI Taxonomy" id="156457"/>
    <lineage>
        <taxon>Archaea</taxon>
        <taxon>Methanobacteriati</taxon>
        <taxon>Methanobacteriota</taxon>
        <taxon>Stenosarchaea group</taxon>
        <taxon>Methanomicrobia</taxon>
        <taxon>Methanomicrobiales</taxon>
        <taxon>Methanocalculaceae</taxon>
        <taxon>Methanocalculus</taxon>
    </lineage>
</organism>
<dbReference type="PANTHER" id="PTHR42781:SF4">
    <property type="entry name" value="SPERMIDINE_PUTRESCINE IMPORT ATP-BINDING PROTEIN POTA"/>
    <property type="match status" value="1"/>
</dbReference>
<dbReference type="InterPro" id="IPR008995">
    <property type="entry name" value="Mo/tungstate-bd_C_term_dom"/>
</dbReference>
<comment type="subcellular location">
    <subcellularLocation>
        <location evidence="1">Cell membrane</location>
        <topology evidence="1">Peripheral membrane protein</topology>
    </subcellularLocation>
</comment>
<evidence type="ECO:0000256" key="4">
    <source>
        <dbReference type="ARBA" id="ARBA00022741"/>
    </source>
</evidence>
<evidence type="ECO:0000256" key="10">
    <source>
        <dbReference type="ARBA" id="ARBA00047936"/>
    </source>
</evidence>
<dbReference type="PROSITE" id="PS00211">
    <property type="entry name" value="ABC_TRANSPORTER_1"/>
    <property type="match status" value="1"/>
</dbReference>
<feature type="domain" description="ABC transporter" evidence="11">
    <location>
        <begin position="1"/>
        <end position="231"/>
    </location>
</feature>
<dbReference type="PROSITE" id="PS50893">
    <property type="entry name" value="ABC_TRANSPORTER_2"/>
    <property type="match status" value="1"/>
</dbReference>
<comment type="similarity">
    <text evidence="6">Belongs to the ABC transporter superfamily. Sulfate/tungstate importer (TC 3.A.1.6) family.</text>
</comment>
<keyword evidence="4" id="KW-0547">Nucleotide-binding</keyword>
<keyword evidence="5" id="KW-0067">ATP-binding</keyword>
<dbReference type="GO" id="GO:0005886">
    <property type="term" value="C:plasma membrane"/>
    <property type="evidence" value="ECO:0007669"/>
    <property type="project" value="UniProtKB-SubCell"/>
</dbReference>
<dbReference type="Proteomes" id="UP000730161">
    <property type="component" value="Unassembled WGS sequence"/>
</dbReference>
<reference evidence="12" key="1">
    <citation type="submission" date="2014-12" db="EMBL/GenBank/DDBJ databases">
        <authorList>
            <person name="Huang H.-H."/>
            <person name="Chen S.-C."/>
            <person name="Lai M.-C."/>
        </authorList>
    </citation>
    <scope>NUCLEOTIDE SEQUENCE</scope>
    <source>
        <strain evidence="12">K1F9705b</strain>
    </source>
</reference>
<evidence type="ECO:0000256" key="1">
    <source>
        <dbReference type="ARBA" id="ARBA00004202"/>
    </source>
</evidence>
<dbReference type="OrthoDB" id="31298at2157"/>
<accession>A0A8J7W7X8</accession>
<dbReference type="AlphaFoldDB" id="A0A8J7W7X8"/>